<dbReference type="EMBL" id="BHYK01000011">
    <property type="protein sequence ID" value="GCD10716.1"/>
    <property type="molecule type" value="Genomic_DNA"/>
</dbReference>
<keyword evidence="1" id="KW-1133">Transmembrane helix</keyword>
<feature type="transmembrane region" description="Helical" evidence="1">
    <location>
        <begin position="191"/>
        <end position="209"/>
    </location>
</feature>
<organism evidence="2 3">
    <name type="scientific">Clostridium tagluense</name>
    <dbReference type="NCBI Taxonomy" id="360422"/>
    <lineage>
        <taxon>Bacteria</taxon>
        <taxon>Bacillati</taxon>
        <taxon>Bacillota</taxon>
        <taxon>Clostridia</taxon>
        <taxon>Eubacteriales</taxon>
        <taxon>Clostridiaceae</taxon>
        <taxon>Clostridium</taxon>
    </lineage>
</organism>
<dbReference type="AlphaFoldDB" id="A0A401UMF5"/>
<gene>
    <name evidence="2" type="ORF">Ctaglu_23390</name>
</gene>
<evidence type="ECO:0000313" key="3">
    <source>
        <dbReference type="Proteomes" id="UP000287872"/>
    </source>
</evidence>
<protein>
    <submittedName>
        <fullName evidence="2">ABC transporter permease</fullName>
    </submittedName>
</protein>
<sequence>MKELIISEFSRMRSRKKNKVCLLIMLFSFIFSVIWYKTSFLGCGIGFYAPNIKAEINSLNFTVFFLKDMTFILFILVLPMLFTDSLSGEFESGEYRLILTRPYTRTELWLSKLIVQCLFTMFILVTFFILSTIIGYVIFPKVITTTFYTSSKVYNATAAFVYNFKIIVLLYLVSNAILAIAALISSIIPKVVASFIILLSFLIGSVYVGQGVDILIMPFNKIIRLLSLGERQEVYIPVIGFLIIGLALSILVFNKKDLRI</sequence>
<dbReference type="OrthoDB" id="2943698at2"/>
<keyword evidence="1" id="KW-0472">Membrane</keyword>
<dbReference type="GO" id="GO:0005886">
    <property type="term" value="C:plasma membrane"/>
    <property type="evidence" value="ECO:0007669"/>
    <property type="project" value="UniProtKB-SubCell"/>
</dbReference>
<dbReference type="RefSeq" id="WP_125001820.1">
    <property type="nucleotide sequence ID" value="NZ_BHYK01000011.1"/>
</dbReference>
<feature type="transmembrane region" description="Helical" evidence="1">
    <location>
        <begin position="61"/>
        <end position="82"/>
    </location>
</feature>
<accession>A0A401UMF5</accession>
<dbReference type="Proteomes" id="UP000287872">
    <property type="component" value="Unassembled WGS sequence"/>
</dbReference>
<keyword evidence="3" id="KW-1185">Reference proteome</keyword>
<feature type="transmembrane region" description="Helical" evidence="1">
    <location>
        <begin position="20"/>
        <end position="49"/>
    </location>
</feature>
<dbReference type="GO" id="GO:0140359">
    <property type="term" value="F:ABC-type transporter activity"/>
    <property type="evidence" value="ECO:0007669"/>
    <property type="project" value="InterPro"/>
</dbReference>
<feature type="transmembrane region" description="Helical" evidence="1">
    <location>
        <begin position="113"/>
        <end position="139"/>
    </location>
</feature>
<keyword evidence="1" id="KW-0812">Transmembrane</keyword>
<proteinExistence type="predicted"/>
<comment type="caution">
    <text evidence="2">The sequence shown here is derived from an EMBL/GenBank/DDBJ whole genome shotgun (WGS) entry which is preliminary data.</text>
</comment>
<evidence type="ECO:0000256" key="1">
    <source>
        <dbReference type="SAM" id="Phobius"/>
    </source>
</evidence>
<feature type="transmembrane region" description="Helical" evidence="1">
    <location>
        <begin position="234"/>
        <end position="253"/>
    </location>
</feature>
<dbReference type="PANTHER" id="PTHR37305:SF1">
    <property type="entry name" value="MEMBRANE PROTEIN"/>
    <property type="match status" value="1"/>
</dbReference>
<dbReference type="PANTHER" id="PTHR37305">
    <property type="entry name" value="INTEGRAL MEMBRANE PROTEIN-RELATED"/>
    <property type="match status" value="1"/>
</dbReference>
<evidence type="ECO:0000313" key="2">
    <source>
        <dbReference type="EMBL" id="GCD10716.1"/>
    </source>
</evidence>
<reference evidence="2 3" key="1">
    <citation type="submission" date="2018-11" db="EMBL/GenBank/DDBJ databases">
        <title>Genome sequencing and assembly of Clostridium tagluense strain A121.</title>
        <authorList>
            <person name="Murakami T."/>
            <person name="Segawa T."/>
            <person name="Shcherbakova V.A."/>
            <person name="Mori H."/>
            <person name="Yoshimura Y."/>
        </authorList>
    </citation>
    <scope>NUCLEOTIDE SEQUENCE [LARGE SCALE GENOMIC DNA]</scope>
    <source>
        <strain evidence="2 3">A121</strain>
    </source>
</reference>
<name>A0A401UMF5_9CLOT</name>
<feature type="transmembrane region" description="Helical" evidence="1">
    <location>
        <begin position="159"/>
        <end position="184"/>
    </location>
</feature>